<reference evidence="2 3" key="1">
    <citation type="submission" date="2020-04" db="EMBL/GenBank/DDBJ databases">
        <authorList>
            <person name="De Canck E."/>
        </authorList>
    </citation>
    <scope>NUCLEOTIDE SEQUENCE [LARGE SCALE GENOMIC DNA]</scope>
    <source>
        <strain evidence="2 3">LMG 27177</strain>
    </source>
</reference>
<proteinExistence type="predicted"/>
<keyword evidence="1" id="KW-0812">Transmembrane</keyword>
<evidence type="ECO:0000313" key="2">
    <source>
        <dbReference type="EMBL" id="CAB3777492.1"/>
    </source>
</evidence>
<dbReference type="EMBL" id="CADIKI010000001">
    <property type="protein sequence ID" value="CAB3777492.1"/>
    <property type="molecule type" value="Genomic_DNA"/>
</dbReference>
<protein>
    <submittedName>
        <fullName evidence="2">Uncharacterized protein</fullName>
    </submittedName>
</protein>
<evidence type="ECO:0000313" key="3">
    <source>
        <dbReference type="Proteomes" id="UP000494252"/>
    </source>
</evidence>
<accession>A0A6J5FH10</accession>
<dbReference type="Proteomes" id="UP000494252">
    <property type="component" value="Unassembled WGS sequence"/>
</dbReference>
<organism evidence="2 3">
    <name type="scientific">Paraburkholderia fynbosensis</name>
    <dbReference type="NCBI Taxonomy" id="1200993"/>
    <lineage>
        <taxon>Bacteria</taxon>
        <taxon>Pseudomonadati</taxon>
        <taxon>Pseudomonadota</taxon>
        <taxon>Betaproteobacteria</taxon>
        <taxon>Burkholderiales</taxon>
        <taxon>Burkholderiaceae</taxon>
        <taxon>Paraburkholderia</taxon>
    </lineage>
</organism>
<feature type="transmembrane region" description="Helical" evidence="1">
    <location>
        <begin position="70"/>
        <end position="90"/>
    </location>
</feature>
<dbReference type="AlphaFoldDB" id="A0A6J5FH10"/>
<gene>
    <name evidence="2" type="ORF">LMG27177_00388</name>
</gene>
<keyword evidence="3" id="KW-1185">Reference proteome</keyword>
<sequence length="92" mass="10540">MYEWTWLDVQVVFEAQNLALSHNKTNSTYELYETRCALPAPYQQSRVKRYSTDLIANRRIEIEALHDEGVLLPVRLLSLAALILAAIAALHE</sequence>
<evidence type="ECO:0000256" key="1">
    <source>
        <dbReference type="SAM" id="Phobius"/>
    </source>
</evidence>
<name>A0A6J5FH10_9BURK</name>
<keyword evidence="1" id="KW-0472">Membrane</keyword>
<keyword evidence="1" id="KW-1133">Transmembrane helix</keyword>